<dbReference type="InterPro" id="IPR035925">
    <property type="entry name" value="BSD_dom_sf"/>
</dbReference>
<evidence type="ECO:0000313" key="4">
    <source>
        <dbReference type="RefSeq" id="XP_071913404.1"/>
    </source>
</evidence>
<feature type="region of interest" description="Disordered" evidence="1">
    <location>
        <begin position="17"/>
        <end position="59"/>
    </location>
</feature>
<name>A0ABM4V1N1_COFAR</name>
<evidence type="ECO:0000256" key="1">
    <source>
        <dbReference type="SAM" id="MobiDB-lite"/>
    </source>
</evidence>
<feature type="compositionally biased region" description="Low complexity" evidence="1">
    <location>
        <begin position="46"/>
        <end position="55"/>
    </location>
</feature>
<dbReference type="SUPFAM" id="SSF140383">
    <property type="entry name" value="BSD domain-like"/>
    <property type="match status" value="1"/>
</dbReference>
<accession>A0ABM4V1N1</accession>
<feature type="region of interest" description="Disordered" evidence="1">
    <location>
        <begin position="80"/>
        <end position="117"/>
    </location>
</feature>
<dbReference type="PANTHER" id="PTHR31923:SF4">
    <property type="entry name" value="BSD DOMAIN-CONTAINING PROTEIN"/>
    <property type="match status" value="1"/>
</dbReference>
<sequence length="501" mass="54919">MSWLARSIANTLKLDETDDHEGSAVVSNLNERDAEHEKQQNQNLDPSSSSPTSTPRGVKDDISELTKTLTRQFWGVASFLAPPPQSEPYKPLQDSESTTPRGKSISRSDQDQLDSQAIGITGIRNDFAEIGGKFRSGISILSNTIAVSEFTKMASDLLQLGSDNEEEEGEGNNALSSGGAVGVTNEVVSFARDIAMHPETWLDFPLPESDDDDDFDLSDAQQEHALAVEQLAPRLAALRIELCPGYMSESCFWKIYFVLLHPRLDKKDAELLSTPQAIKARALLSQGLKNRSKAKQQDWSGEGSIDVQDSSNHQPEEPLLVPIKTEYDNVPKTSFTESVTSTAAIEHEIEKHPVMSAEIAIVDKSVIEEKYVDQTKDQSILFDSSNVLVEKDEDDADDWLKEESSGAGAGGATIPIENDEDVSFSDLEEDDMDVPASFKKTSHSPDKDARDWVQLRKSSSDLSNSTQSGAIETAGSKKVIPKNPESKESSDWLDVDDIDVA</sequence>
<feature type="compositionally biased region" description="Polar residues" evidence="1">
    <location>
        <begin position="456"/>
        <end position="470"/>
    </location>
</feature>
<dbReference type="Gene3D" id="1.10.3970.10">
    <property type="entry name" value="BSD domain"/>
    <property type="match status" value="1"/>
</dbReference>
<dbReference type="GeneID" id="113699019"/>
<protein>
    <recommendedName>
        <fullName evidence="2">BSD domain-containing protein</fullName>
    </recommendedName>
</protein>
<evidence type="ECO:0000313" key="3">
    <source>
        <dbReference type="Proteomes" id="UP001652660"/>
    </source>
</evidence>
<dbReference type="PANTHER" id="PTHR31923">
    <property type="entry name" value="BSD DOMAIN-CONTAINING PROTEIN"/>
    <property type="match status" value="1"/>
</dbReference>
<dbReference type="InterPro" id="IPR005607">
    <property type="entry name" value="BSD_dom"/>
</dbReference>
<feature type="domain" description="BSD" evidence="2">
    <location>
        <begin position="219"/>
        <end position="264"/>
    </location>
</feature>
<feature type="region of interest" description="Disordered" evidence="1">
    <location>
        <begin position="401"/>
        <end position="501"/>
    </location>
</feature>
<feature type="compositionally biased region" description="Polar residues" evidence="1">
    <location>
        <begin position="94"/>
        <end position="107"/>
    </location>
</feature>
<reference evidence="4" key="1">
    <citation type="submission" date="2025-08" db="UniProtKB">
        <authorList>
            <consortium name="RefSeq"/>
        </authorList>
    </citation>
    <scope>IDENTIFICATION</scope>
    <source>
        <tissue evidence="4">Leaves</tissue>
    </source>
</reference>
<evidence type="ECO:0000259" key="2">
    <source>
        <dbReference type="PROSITE" id="PS50858"/>
    </source>
</evidence>
<dbReference type="Proteomes" id="UP001652660">
    <property type="component" value="Chromosome 7c"/>
</dbReference>
<feature type="region of interest" description="Disordered" evidence="1">
    <location>
        <begin position="293"/>
        <end position="315"/>
    </location>
</feature>
<dbReference type="Pfam" id="PF03909">
    <property type="entry name" value="BSD"/>
    <property type="match status" value="1"/>
</dbReference>
<organism evidence="3 4">
    <name type="scientific">Coffea arabica</name>
    <name type="common">Arabian coffee</name>
    <dbReference type="NCBI Taxonomy" id="13443"/>
    <lineage>
        <taxon>Eukaryota</taxon>
        <taxon>Viridiplantae</taxon>
        <taxon>Streptophyta</taxon>
        <taxon>Embryophyta</taxon>
        <taxon>Tracheophyta</taxon>
        <taxon>Spermatophyta</taxon>
        <taxon>Magnoliopsida</taxon>
        <taxon>eudicotyledons</taxon>
        <taxon>Gunneridae</taxon>
        <taxon>Pentapetalae</taxon>
        <taxon>asterids</taxon>
        <taxon>lamiids</taxon>
        <taxon>Gentianales</taxon>
        <taxon>Rubiaceae</taxon>
        <taxon>Ixoroideae</taxon>
        <taxon>Gardenieae complex</taxon>
        <taxon>Bertiereae - Coffeeae clade</taxon>
        <taxon>Coffeeae</taxon>
        <taxon>Coffea</taxon>
    </lineage>
</organism>
<feature type="compositionally biased region" description="Basic and acidic residues" evidence="1">
    <location>
        <begin position="443"/>
        <end position="454"/>
    </location>
</feature>
<dbReference type="PROSITE" id="PS50858">
    <property type="entry name" value="BSD"/>
    <property type="match status" value="1"/>
</dbReference>
<gene>
    <name evidence="4" type="primary">LOC113699019</name>
</gene>
<dbReference type="SMART" id="SM00751">
    <property type="entry name" value="BSD"/>
    <property type="match status" value="1"/>
</dbReference>
<feature type="compositionally biased region" description="Acidic residues" evidence="1">
    <location>
        <begin position="417"/>
        <end position="433"/>
    </location>
</feature>
<feature type="compositionally biased region" description="Basic and acidic residues" evidence="1">
    <location>
        <begin position="30"/>
        <end position="39"/>
    </location>
</feature>
<proteinExistence type="predicted"/>
<dbReference type="RefSeq" id="XP_071913404.1">
    <property type="nucleotide sequence ID" value="XM_072057303.1"/>
</dbReference>
<feature type="compositionally biased region" description="Acidic residues" evidence="1">
    <location>
        <begin position="491"/>
        <end position="501"/>
    </location>
</feature>
<keyword evidence="3" id="KW-1185">Reference proteome</keyword>